<evidence type="ECO:0000256" key="6">
    <source>
        <dbReference type="SAM" id="MobiDB-lite"/>
    </source>
</evidence>
<keyword evidence="5 7" id="KW-0472">Membrane</keyword>
<dbReference type="Proteomes" id="UP001141552">
    <property type="component" value="Unassembled WGS sequence"/>
</dbReference>
<dbReference type="Pfam" id="PF01554">
    <property type="entry name" value="MatE"/>
    <property type="match status" value="1"/>
</dbReference>
<dbReference type="OrthoDB" id="2126698at2759"/>
<evidence type="ECO:0000256" key="2">
    <source>
        <dbReference type="ARBA" id="ARBA00010199"/>
    </source>
</evidence>
<dbReference type="GO" id="GO:0042910">
    <property type="term" value="F:xenobiotic transmembrane transporter activity"/>
    <property type="evidence" value="ECO:0007669"/>
    <property type="project" value="InterPro"/>
</dbReference>
<feature type="region of interest" description="Disordered" evidence="6">
    <location>
        <begin position="1"/>
        <end position="32"/>
    </location>
</feature>
<name>A0A9Q0JR04_9ROSI</name>
<comment type="similarity">
    <text evidence="2">Belongs to the multi antimicrobial extrusion (MATE) (TC 2.A.66.1) family.</text>
</comment>
<evidence type="ECO:0000313" key="8">
    <source>
        <dbReference type="EMBL" id="KAJ4850873.1"/>
    </source>
</evidence>
<protein>
    <recommendedName>
        <fullName evidence="10">Protein DETOXIFICATION</fullName>
    </recommendedName>
</protein>
<organism evidence="8 9">
    <name type="scientific">Turnera subulata</name>
    <dbReference type="NCBI Taxonomy" id="218843"/>
    <lineage>
        <taxon>Eukaryota</taxon>
        <taxon>Viridiplantae</taxon>
        <taxon>Streptophyta</taxon>
        <taxon>Embryophyta</taxon>
        <taxon>Tracheophyta</taxon>
        <taxon>Spermatophyta</taxon>
        <taxon>Magnoliopsida</taxon>
        <taxon>eudicotyledons</taxon>
        <taxon>Gunneridae</taxon>
        <taxon>Pentapetalae</taxon>
        <taxon>rosids</taxon>
        <taxon>fabids</taxon>
        <taxon>Malpighiales</taxon>
        <taxon>Passifloraceae</taxon>
        <taxon>Turnera</taxon>
    </lineage>
</organism>
<reference evidence="8" key="1">
    <citation type="submission" date="2022-02" db="EMBL/GenBank/DDBJ databases">
        <authorList>
            <person name="Henning P.M."/>
            <person name="McCubbin A.G."/>
            <person name="Shore J.S."/>
        </authorList>
    </citation>
    <scope>NUCLEOTIDE SEQUENCE</scope>
    <source>
        <strain evidence="8">F60SS</strain>
        <tissue evidence="8">Leaves</tissue>
    </source>
</reference>
<dbReference type="GO" id="GO:0016020">
    <property type="term" value="C:membrane"/>
    <property type="evidence" value="ECO:0007669"/>
    <property type="project" value="UniProtKB-SubCell"/>
</dbReference>
<dbReference type="InterPro" id="IPR002528">
    <property type="entry name" value="MATE_fam"/>
</dbReference>
<comment type="subcellular location">
    <subcellularLocation>
        <location evidence="1">Membrane</location>
        <topology evidence="1">Multi-pass membrane protein</topology>
    </subcellularLocation>
</comment>
<keyword evidence="9" id="KW-1185">Reference proteome</keyword>
<evidence type="ECO:0008006" key="10">
    <source>
        <dbReference type="Google" id="ProtNLM"/>
    </source>
</evidence>
<comment type="caution">
    <text evidence="8">The sequence shown here is derived from an EMBL/GenBank/DDBJ whole genome shotgun (WGS) entry which is preliminary data.</text>
</comment>
<feature type="transmembrane region" description="Helical" evidence="7">
    <location>
        <begin position="164"/>
        <end position="182"/>
    </location>
</feature>
<evidence type="ECO:0000313" key="9">
    <source>
        <dbReference type="Proteomes" id="UP001141552"/>
    </source>
</evidence>
<evidence type="ECO:0000256" key="1">
    <source>
        <dbReference type="ARBA" id="ARBA00004141"/>
    </source>
</evidence>
<dbReference type="InterPro" id="IPR045069">
    <property type="entry name" value="MATE_euk"/>
</dbReference>
<dbReference type="GO" id="GO:0015297">
    <property type="term" value="F:antiporter activity"/>
    <property type="evidence" value="ECO:0007669"/>
    <property type="project" value="InterPro"/>
</dbReference>
<dbReference type="NCBIfam" id="TIGR00797">
    <property type="entry name" value="matE"/>
    <property type="match status" value="1"/>
</dbReference>
<dbReference type="PANTHER" id="PTHR11206">
    <property type="entry name" value="MULTIDRUG RESISTANCE PROTEIN"/>
    <property type="match status" value="1"/>
</dbReference>
<proteinExistence type="inferred from homology"/>
<gene>
    <name evidence="8" type="ORF">Tsubulata_007112</name>
</gene>
<feature type="transmembrane region" description="Helical" evidence="7">
    <location>
        <begin position="194"/>
        <end position="218"/>
    </location>
</feature>
<feature type="transmembrane region" description="Helical" evidence="7">
    <location>
        <begin position="48"/>
        <end position="71"/>
    </location>
</feature>
<evidence type="ECO:0000256" key="5">
    <source>
        <dbReference type="ARBA" id="ARBA00023136"/>
    </source>
</evidence>
<evidence type="ECO:0000256" key="7">
    <source>
        <dbReference type="SAM" id="Phobius"/>
    </source>
</evidence>
<feature type="transmembrane region" description="Helical" evidence="7">
    <location>
        <begin position="126"/>
        <end position="144"/>
    </location>
</feature>
<dbReference type="CDD" id="cd13132">
    <property type="entry name" value="MATE_eukaryotic"/>
    <property type="match status" value="1"/>
</dbReference>
<keyword evidence="4 7" id="KW-1133">Transmembrane helix</keyword>
<sequence length="332" mass="36532">MDHQEPNPTPRQSPPQVITSENRSDLSLSNKHSDKSDIITELKKQLHLAGPLVVVSFLQFSLQMISLMFVGHLGQVPLASASLATSFAGVTGFSLMLGMGGALETFCGQGYGAELYHMLGVYMQRAMIISTLVGIPVSILWAFTGKILAILNQDPQISAEAGLYTRWLIPSIFPYAILQYQLRFLQAQNITLPLMISTGATTLFHVLVCGTLIFKFGLGNKGAALSNGISYWANVFILALYIKFSPTCQKTWKSFSKQGMKNLFAFLKLGVPSALMVCLEFWSYEFLVIMSAFLPNPKLETSMMSISLNTSAVIFRIPFGFGSAVRRVHLHS</sequence>
<feature type="compositionally biased region" description="Polar residues" evidence="6">
    <location>
        <begin position="14"/>
        <end position="30"/>
    </location>
</feature>
<reference evidence="8" key="2">
    <citation type="journal article" date="2023" name="Plants (Basel)">
        <title>Annotation of the Turnera subulata (Passifloraceae) Draft Genome Reveals the S-Locus Evolved after the Divergence of Turneroideae from Passifloroideae in a Stepwise Manner.</title>
        <authorList>
            <person name="Henning P.M."/>
            <person name="Roalson E.H."/>
            <person name="Mir W."/>
            <person name="McCubbin A.G."/>
            <person name="Shore J.S."/>
        </authorList>
    </citation>
    <scope>NUCLEOTIDE SEQUENCE</scope>
    <source>
        <strain evidence="8">F60SS</strain>
    </source>
</reference>
<feature type="transmembrane region" description="Helical" evidence="7">
    <location>
        <begin position="83"/>
        <end position="106"/>
    </location>
</feature>
<feature type="transmembrane region" description="Helical" evidence="7">
    <location>
        <begin position="263"/>
        <end position="284"/>
    </location>
</feature>
<evidence type="ECO:0000256" key="3">
    <source>
        <dbReference type="ARBA" id="ARBA00022692"/>
    </source>
</evidence>
<dbReference type="EMBL" id="JAKUCV010000197">
    <property type="protein sequence ID" value="KAJ4850873.1"/>
    <property type="molecule type" value="Genomic_DNA"/>
</dbReference>
<accession>A0A9Q0JR04</accession>
<keyword evidence="3 7" id="KW-0812">Transmembrane</keyword>
<dbReference type="GO" id="GO:1990961">
    <property type="term" value="P:xenobiotic detoxification by transmembrane export across the plasma membrane"/>
    <property type="evidence" value="ECO:0007669"/>
    <property type="project" value="InterPro"/>
</dbReference>
<dbReference type="AlphaFoldDB" id="A0A9Q0JR04"/>
<evidence type="ECO:0000256" key="4">
    <source>
        <dbReference type="ARBA" id="ARBA00022989"/>
    </source>
</evidence>
<feature type="transmembrane region" description="Helical" evidence="7">
    <location>
        <begin position="224"/>
        <end position="242"/>
    </location>
</feature>